<protein>
    <submittedName>
        <fullName evidence="1">Uncharacterized protein</fullName>
    </submittedName>
</protein>
<dbReference type="RefSeq" id="WP_151792650.1">
    <property type="nucleotide sequence ID" value="NZ_BKOK01000023.1"/>
</dbReference>
<gene>
    <name evidence="1" type="ORF">IC779_11760</name>
</gene>
<evidence type="ECO:0000313" key="1">
    <source>
        <dbReference type="EMBL" id="QOD71782.1"/>
    </source>
</evidence>
<dbReference type="AlphaFoldDB" id="A0A7H2RCE2"/>
<proteinExistence type="predicted"/>
<dbReference type="Proteomes" id="UP000516672">
    <property type="component" value="Chromosome"/>
</dbReference>
<organism evidence="1 2">
    <name type="scientific">Acinetobacter seifertii</name>
    <dbReference type="NCBI Taxonomy" id="1530123"/>
    <lineage>
        <taxon>Bacteria</taxon>
        <taxon>Pseudomonadati</taxon>
        <taxon>Pseudomonadota</taxon>
        <taxon>Gammaproteobacteria</taxon>
        <taxon>Moraxellales</taxon>
        <taxon>Moraxellaceae</taxon>
        <taxon>Acinetobacter</taxon>
        <taxon>Acinetobacter calcoaceticus/baumannii complex</taxon>
    </lineage>
</organism>
<dbReference type="EMBL" id="CP061828">
    <property type="protein sequence ID" value="QOD71782.1"/>
    <property type="molecule type" value="Genomic_DNA"/>
</dbReference>
<reference evidence="2" key="2">
    <citation type="submission" date="2020-10" db="EMBL/GenBank/DDBJ databases">
        <title>Clinical and molecular characterization of Acinetobacter seifertii in Taiwan.</title>
        <authorList>
            <person name="Li L.-H."/>
            <person name="Yang Y.-S."/>
            <person name="Sun J.-R."/>
            <person name="Huang T.-W."/>
            <person name="Huang W.-C."/>
            <person name="Wang Y.-C."/>
            <person name="Kuo T.-H."/>
            <person name="Kuo S.-C."/>
            <person name="Chen T.-L."/>
        </authorList>
    </citation>
    <scope>NUCLEOTIDE SEQUENCE [LARGE SCALE GENOMIC DNA]</scope>
    <source>
        <strain evidence="2">AS42</strain>
    </source>
</reference>
<sequence>MVDNIIRFKKRRVKKGLILSGAAGVRNENGVVAKELHNEDLMYYGLYWDNIIITQIPMFHFSNPLIEQFRSNGVIDFFQNAPPESVHSSQMQKLALESLIACQSVKKQNKEFDWLIYNNVSDSFNTIDSEEILEEHAIRIKIAECLPYPSKYVPIDLLRRFREDNIEQLDHLHYEKYKLFEKISNFDSKDKRELAEQYEISAFDKAIKDYQDVFAAHFPAYSLKPIIADIKNNKPTLWELGATVGDIFLTGGSLAGIYNIGKLGLEIFGNKQRIHQAKLNSPQFHFISSAIEQGIILQNHKL</sequence>
<reference evidence="1 2" key="1">
    <citation type="submission" date="2020-09" db="EMBL/GenBank/DDBJ databases">
        <authorList>
            <person name="Chen F.-J."/>
            <person name="Lee Y.-T."/>
        </authorList>
    </citation>
    <scope>NUCLEOTIDE SEQUENCE [LARGE SCALE GENOMIC DNA]</scope>
    <source>
        <strain evidence="1 2">AS42</strain>
    </source>
</reference>
<accession>A0A7H2RCE2</accession>
<name>A0A7H2RCE2_9GAMM</name>
<evidence type="ECO:0000313" key="2">
    <source>
        <dbReference type="Proteomes" id="UP000516672"/>
    </source>
</evidence>